<evidence type="ECO:0000256" key="2">
    <source>
        <dbReference type="ARBA" id="ARBA00023157"/>
    </source>
</evidence>
<evidence type="ECO:0000256" key="1">
    <source>
        <dbReference type="ARBA" id="ARBA00022536"/>
    </source>
</evidence>
<protein>
    <submittedName>
        <fullName evidence="7">Tyrosine-protein kinase receptor Tie-1-like</fullName>
    </submittedName>
</protein>
<keyword evidence="1 3" id="KW-0245">EGF-like domain</keyword>
<accession>A0ABM0MWU2</accession>
<dbReference type="GeneID" id="102807955"/>
<dbReference type="InterPro" id="IPR013111">
    <property type="entry name" value="EGF_extracell"/>
</dbReference>
<dbReference type="PROSITE" id="PS50835">
    <property type="entry name" value="IG_LIKE"/>
    <property type="match status" value="1"/>
</dbReference>
<dbReference type="Gene3D" id="2.60.40.10">
    <property type="entry name" value="Immunoglobulins"/>
    <property type="match status" value="1"/>
</dbReference>
<feature type="non-terminal residue" evidence="7">
    <location>
        <position position="1"/>
    </location>
</feature>
<feature type="domain" description="Ig-like" evidence="5">
    <location>
        <begin position="29"/>
        <end position="74"/>
    </location>
</feature>
<name>A0ABM0MWU2_SACKO</name>
<feature type="disulfide bond" evidence="3">
    <location>
        <begin position="115"/>
        <end position="124"/>
    </location>
</feature>
<dbReference type="PROSITE" id="PS00022">
    <property type="entry name" value="EGF_1"/>
    <property type="match status" value="1"/>
</dbReference>
<dbReference type="SUPFAM" id="SSF48726">
    <property type="entry name" value="Immunoglobulin"/>
    <property type="match status" value="1"/>
</dbReference>
<dbReference type="SMART" id="SM00409">
    <property type="entry name" value="IG"/>
    <property type="match status" value="1"/>
</dbReference>
<reference evidence="7" key="1">
    <citation type="submission" date="2025-08" db="UniProtKB">
        <authorList>
            <consortium name="RefSeq"/>
        </authorList>
    </citation>
    <scope>IDENTIFICATION</scope>
    <source>
        <tissue evidence="7">Testes</tissue>
    </source>
</reference>
<dbReference type="PROSITE" id="PS50026">
    <property type="entry name" value="EGF_3"/>
    <property type="match status" value="1"/>
</dbReference>
<dbReference type="Proteomes" id="UP000694865">
    <property type="component" value="Unplaced"/>
</dbReference>
<dbReference type="InterPro" id="IPR002049">
    <property type="entry name" value="LE_dom"/>
</dbReference>
<dbReference type="InterPro" id="IPR007110">
    <property type="entry name" value="Ig-like_dom"/>
</dbReference>
<dbReference type="InterPro" id="IPR013783">
    <property type="entry name" value="Ig-like_fold"/>
</dbReference>
<evidence type="ECO:0000259" key="4">
    <source>
        <dbReference type="PROSITE" id="PS50026"/>
    </source>
</evidence>
<keyword evidence="6" id="KW-1185">Reference proteome</keyword>
<evidence type="ECO:0000313" key="6">
    <source>
        <dbReference type="Proteomes" id="UP000694865"/>
    </source>
</evidence>
<feature type="domain" description="EGF-like" evidence="4">
    <location>
        <begin position="89"/>
        <end position="125"/>
    </location>
</feature>
<organism evidence="6 7">
    <name type="scientific">Saccoglossus kowalevskii</name>
    <name type="common">Acorn worm</name>
    <dbReference type="NCBI Taxonomy" id="10224"/>
    <lineage>
        <taxon>Eukaryota</taxon>
        <taxon>Metazoa</taxon>
        <taxon>Hemichordata</taxon>
        <taxon>Enteropneusta</taxon>
        <taxon>Harrimaniidae</taxon>
        <taxon>Saccoglossus</taxon>
    </lineage>
</organism>
<gene>
    <name evidence="7" type="primary">LOC102807955</name>
</gene>
<dbReference type="CDD" id="cd00055">
    <property type="entry name" value="EGF_Lam"/>
    <property type="match status" value="1"/>
</dbReference>
<evidence type="ECO:0000259" key="5">
    <source>
        <dbReference type="PROSITE" id="PS50835"/>
    </source>
</evidence>
<dbReference type="InterPro" id="IPR000742">
    <property type="entry name" value="EGF"/>
</dbReference>
<evidence type="ECO:0000256" key="3">
    <source>
        <dbReference type="PROSITE-ProRule" id="PRU00076"/>
    </source>
</evidence>
<keyword evidence="2 3" id="KW-1015">Disulfide bond</keyword>
<proteinExistence type="predicted"/>
<comment type="caution">
    <text evidence="3">Lacks conserved residue(s) required for the propagation of feature annotation.</text>
</comment>
<sequence length="225" mass="23822">LEIKPESQTKTVSWGDDVTLSMTTSKTGLKWKHNGSDMTIWDGQNSITITSAKPSDAGIYECYTTQQQRQDGLHGFMRLIVRRCPNGKYGNTCLLNCPTCYNGGICNSDNGECICPPGFKGDDCNTGCTRGYWGKSCGIKCSSTNTGIACKGRMFCVSDPYGCSCLASHGGLDCNIRGIGIQSNPVGMGLPVCPSAEWGVGCANGVDGWMLVSRGGGNAQSPRVG</sequence>
<dbReference type="InterPro" id="IPR003599">
    <property type="entry name" value="Ig_sub"/>
</dbReference>
<dbReference type="Pfam" id="PF07974">
    <property type="entry name" value="EGF_2"/>
    <property type="match status" value="1"/>
</dbReference>
<dbReference type="InterPro" id="IPR042635">
    <property type="entry name" value="MEGF10/SREC1/2-like"/>
</dbReference>
<dbReference type="InterPro" id="IPR036179">
    <property type="entry name" value="Ig-like_dom_sf"/>
</dbReference>
<dbReference type="RefSeq" id="XP_006824483.1">
    <property type="nucleotide sequence ID" value="XM_006824420.1"/>
</dbReference>
<dbReference type="PANTHER" id="PTHR24043">
    <property type="entry name" value="SCAVENGER RECEPTOR CLASS F"/>
    <property type="match status" value="1"/>
</dbReference>
<dbReference type="PANTHER" id="PTHR24043:SF8">
    <property type="entry name" value="EGF-LIKE DOMAIN-CONTAINING PROTEIN"/>
    <property type="match status" value="1"/>
</dbReference>
<evidence type="ECO:0000313" key="7">
    <source>
        <dbReference type="RefSeq" id="XP_006824483.1"/>
    </source>
</evidence>